<accession>A0A0G4F7J1</accession>
<dbReference type="VEuPathDB" id="CryptoDB:Vbra_260"/>
<dbReference type="SUPFAM" id="SSF53254">
    <property type="entry name" value="Phosphoglycerate mutase-like"/>
    <property type="match status" value="1"/>
</dbReference>
<gene>
    <name evidence="1" type="ORF">Vbra_260</name>
</gene>
<dbReference type="Proteomes" id="UP000041254">
    <property type="component" value="Unassembled WGS sequence"/>
</dbReference>
<dbReference type="OrthoDB" id="299201at2759"/>
<dbReference type="PhylomeDB" id="A0A0G4F7J1"/>
<organism evidence="1 2">
    <name type="scientific">Vitrella brassicaformis (strain CCMP3155)</name>
    <dbReference type="NCBI Taxonomy" id="1169540"/>
    <lineage>
        <taxon>Eukaryota</taxon>
        <taxon>Sar</taxon>
        <taxon>Alveolata</taxon>
        <taxon>Colpodellida</taxon>
        <taxon>Vitrellaceae</taxon>
        <taxon>Vitrella</taxon>
    </lineage>
</organism>
<dbReference type="Gene3D" id="3.40.50.1240">
    <property type="entry name" value="Phosphoglycerate mutase-like"/>
    <property type="match status" value="1"/>
</dbReference>
<name>A0A0G4F7J1_VITBC</name>
<reference evidence="1 2" key="1">
    <citation type="submission" date="2014-11" db="EMBL/GenBank/DDBJ databases">
        <authorList>
            <person name="Zhu J."/>
            <person name="Qi W."/>
            <person name="Song R."/>
        </authorList>
    </citation>
    <scope>NUCLEOTIDE SEQUENCE [LARGE SCALE GENOMIC DNA]</scope>
</reference>
<sequence length="174" mass="20087">MAELLVRWPCIAEALHYSVVYGHPMFSAFPAEYFFSTMADLLEAKANPYDPDLQQRATKRLKKTPGLDEASKFWNSLSFMLFATHDSSPSYLLRYLEGFDGRQPPLASTLFLELWRDPSHPSGHVVKFIYNWKPLQLKVRLSARVRPRQSYHVLEGEGQVFANREPLPDELRDA</sequence>
<keyword evidence="2" id="KW-1185">Reference proteome</keyword>
<dbReference type="InterPro" id="IPR029033">
    <property type="entry name" value="His_PPase_superfam"/>
</dbReference>
<evidence type="ECO:0000313" key="2">
    <source>
        <dbReference type="Proteomes" id="UP000041254"/>
    </source>
</evidence>
<proteinExistence type="predicted"/>
<dbReference type="InParanoid" id="A0A0G4F7J1"/>
<evidence type="ECO:0000313" key="1">
    <source>
        <dbReference type="EMBL" id="CEM07960.1"/>
    </source>
</evidence>
<dbReference type="EMBL" id="CDMY01000381">
    <property type="protein sequence ID" value="CEM07960.1"/>
    <property type="molecule type" value="Genomic_DNA"/>
</dbReference>
<protein>
    <submittedName>
        <fullName evidence="1">Uncharacterized protein</fullName>
    </submittedName>
</protein>
<dbReference type="AlphaFoldDB" id="A0A0G4F7J1"/>